<evidence type="ECO:0000313" key="2">
    <source>
        <dbReference type="EMBL" id="MCT8972558.1"/>
    </source>
</evidence>
<dbReference type="InterPro" id="IPR029024">
    <property type="entry name" value="TerB-like"/>
</dbReference>
<gene>
    <name evidence="2" type="ORF">MUB46_11880</name>
</gene>
<dbReference type="InterPro" id="IPR001623">
    <property type="entry name" value="DnaJ_domain"/>
</dbReference>
<dbReference type="InterPro" id="IPR007791">
    <property type="entry name" value="DjlA_N"/>
</dbReference>
<sequence length="241" mass="25858">MAMSIWGKIGGAAAGLALGGPLGALIGAVAGHMMFDRGRSAPSPQQAQLAFTIGVIALAAKMAKADGVVTEEEVRAFRQVFDVPEDEAGNVARIFDLANRSVDGYQAYARQLAGLFANEPDILEDVVDGLFHVATADGAVHERELEYLQNVAAIFGFSEADFARISARHIRPDGEDPYVVLGLDRSASDAAVKAAYRKLVAEHHPDRAISRGLPEEFVRIATDKLAKINGAYETIQRERGR</sequence>
<dbReference type="EMBL" id="JALIDZ010000005">
    <property type="protein sequence ID" value="MCT8972558.1"/>
    <property type="molecule type" value="Genomic_DNA"/>
</dbReference>
<keyword evidence="3" id="KW-1185">Reference proteome</keyword>
<dbReference type="PANTHER" id="PTHR24074">
    <property type="entry name" value="CO-CHAPERONE PROTEIN DJLA"/>
    <property type="match status" value="1"/>
</dbReference>
<dbReference type="Gene3D" id="1.10.3680.10">
    <property type="entry name" value="TerB-like"/>
    <property type="match status" value="1"/>
</dbReference>
<dbReference type="Pfam" id="PF05099">
    <property type="entry name" value="TerB"/>
    <property type="match status" value="1"/>
</dbReference>
<comment type="caution">
    <text evidence="2">The sequence shown here is derived from an EMBL/GenBank/DDBJ whole genome shotgun (WGS) entry which is preliminary data.</text>
</comment>
<evidence type="ECO:0000313" key="3">
    <source>
        <dbReference type="Proteomes" id="UP001320898"/>
    </source>
</evidence>
<dbReference type="SUPFAM" id="SSF46565">
    <property type="entry name" value="Chaperone J-domain"/>
    <property type="match status" value="1"/>
</dbReference>
<dbReference type="Gene3D" id="1.10.287.110">
    <property type="entry name" value="DnaJ domain"/>
    <property type="match status" value="1"/>
</dbReference>
<dbReference type="InterPro" id="IPR036869">
    <property type="entry name" value="J_dom_sf"/>
</dbReference>
<dbReference type="CDD" id="cd07316">
    <property type="entry name" value="terB_like_DjlA"/>
    <property type="match status" value="1"/>
</dbReference>
<dbReference type="CDD" id="cd06257">
    <property type="entry name" value="DnaJ"/>
    <property type="match status" value="1"/>
</dbReference>
<dbReference type="AlphaFoldDB" id="A0AAW5QXY0"/>
<dbReference type="PRINTS" id="PR00625">
    <property type="entry name" value="JDOMAIN"/>
</dbReference>
<dbReference type="Pfam" id="PF00226">
    <property type="entry name" value="DnaJ"/>
    <property type="match status" value="1"/>
</dbReference>
<dbReference type="SMART" id="SM00271">
    <property type="entry name" value="DnaJ"/>
    <property type="match status" value="1"/>
</dbReference>
<proteinExistence type="predicted"/>
<reference evidence="2 3" key="1">
    <citation type="submission" date="2022-04" db="EMBL/GenBank/DDBJ databases">
        <authorList>
            <person name="Ye Y.-Q."/>
            <person name="Du Z.-J."/>
        </authorList>
    </citation>
    <scope>NUCLEOTIDE SEQUENCE [LARGE SCALE GENOMIC DNA]</scope>
    <source>
        <strain evidence="2 3">A6E488</strain>
    </source>
</reference>
<protein>
    <submittedName>
        <fullName evidence="2">DnaJ family molecular chaperone</fullName>
    </submittedName>
</protein>
<dbReference type="InterPro" id="IPR050817">
    <property type="entry name" value="DjlA_DnaK_co-chaperone"/>
</dbReference>
<dbReference type="Proteomes" id="UP001320898">
    <property type="component" value="Unassembled WGS sequence"/>
</dbReference>
<dbReference type="RefSeq" id="WP_261616141.1">
    <property type="nucleotide sequence ID" value="NZ_JALIDZ010000005.1"/>
</dbReference>
<feature type="domain" description="J" evidence="1">
    <location>
        <begin position="176"/>
        <end position="241"/>
    </location>
</feature>
<name>A0AAW5QXY0_9HYPH</name>
<dbReference type="PROSITE" id="PS50076">
    <property type="entry name" value="DNAJ_2"/>
    <property type="match status" value="1"/>
</dbReference>
<accession>A0AAW5QXY0</accession>
<organism evidence="2 3">
    <name type="scientific">Microbaculum marinisediminis</name>
    <dbReference type="NCBI Taxonomy" id="2931392"/>
    <lineage>
        <taxon>Bacteria</taxon>
        <taxon>Pseudomonadati</taxon>
        <taxon>Pseudomonadota</taxon>
        <taxon>Alphaproteobacteria</taxon>
        <taxon>Hyphomicrobiales</taxon>
        <taxon>Tepidamorphaceae</taxon>
        <taxon>Microbaculum</taxon>
    </lineage>
</organism>
<dbReference type="SUPFAM" id="SSF158682">
    <property type="entry name" value="TerB-like"/>
    <property type="match status" value="1"/>
</dbReference>
<evidence type="ECO:0000259" key="1">
    <source>
        <dbReference type="PROSITE" id="PS50076"/>
    </source>
</evidence>